<organism evidence="1 2">
    <name type="scientific">Pyronema omphalodes (strain CBS 100304)</name>
    <name type="common">Pyronema confluens</name>
    <dbReference type="NCBI Taxonomy" id="1076935"/>
    <lineage>
        <taxon>Eukaryota</taxon>
        <taxon>Fungi</taxon>
        <taxon>Dikarya</taxon>
        <taxon>Ascomycota</taxon>
        <taxon>Pezizomycotina</taxon>
        <taxon>Pezizomycetes</taxon>
        <taxon>Pezizales</taxon>
        <taxon>Pyronemataceae</taxon>
        <taxon>Pyronema</taxon>
    </lineage>
</organism>
<dbReference type="AlphaFoldDB" id="U4KTS7"/>
<sequence length="34" mass="3975">MIVRNVPLCKFSSDALFDSTFLSNFRRLFCVSIF</sequence>
<protein>
    <submittedName>
        <fullName evidence="1">Uncharacterized protein</fullName>
    </submittedName>
</protein>
<dbReference type="EMBL" id="HF935199">
    <property type="protein sequence ID" value="CCX04348.1"/>
    <property type="molecule type" value="Genomic_DNA"/>
</dbReference>
<keyword evidence="2" id="KW-1185">Reference proteome</keyword>
<reference evidence="1 2" key="1">
    <citation type="journal article" date="2013" name="PLoS Genet.">
        <title>The genome and development-dependent transcriptomes of Pyronema confluens: a window into fungal evolution.</title>
        <authorList>
            <person name="Traeger S."/>
            <person name="Altegoer F."/>
            <person name="Freitag M."/>
            <person name="Gabaldon T."/>
            <person name="Kempken F."/>
            <person name="Kumar A."/>
            <person name="Marcet-Houben M."/>
            <person name="Poggeler S."/>
            <person name="Stajich J.E."/>
            <person name="Nowrousian M."/>
        </authorList>
    </citation>
    <scope>NUCLEOTIDE SEQUENCE [LARGE SCALE GENOMIC DNA]</scope>
    <source>
        <strain evidence="2">CBS 100304</strain>
        <tissue evidence="1">Vegetative mycelium</tissue>
    </source>
</reference>
<accession>U4KTS7</accession>
<gene>
    <name evidence="1" type="ORF">PCON_01896</name>
</gene>
<evidence type="ECO:0000313" key="1">
    <source>
        <dbReference type="EMBL" id="CCX04348.1"/>
    </source>
</evidence>
<dbReference type="Proteomes" id="UP000018144">
    <property type="component" value="Unassembled WGS sequence"/>
</dbReference>
<evidence type="ECO:0000313" key="2">
    <source>
        <dbReference type="Proteomes" id="UP000018144"/>
    </source>
</evidence>
<proteinExistence type="predicted"/>
<name>U4KTS7_PYROM</name>